<dbReference type="EMBL" id="JASGBI010000001">
    <property type="protein sequence ID" value="MDI9237907.1"/>
    <property type="molecule type" value="Genomic_DNA"/>
</dbReference>
<dbReference type="Proteomes" id="UP001321580">
    <property type="component" value="Unassembled WGS sequence"/>
</dbReference>
<name>A0ABT6XCP2_9GAMM</name>
<organism evidence="1 2">
    <name type="scientific">Lysobacter stagni</name>
    <dbReference type="NCBI Taxonomy" id="3045172"/>
    <lineage>
        <taxon>Bacteria</taxon>
        <taxon>Pseudomonadati</taxon>
        <taxon>Pseudomonadota</taxon>
        <taxon>Gammaproteobacteria</taxon>
        <taxon>Lysobacterales</taxon>
        <taxon>Lysobacteraceae</taxon>
        <taxon>Lysobacter</taxon>
    </lineage>
</organism>
<proteinExistence type="predicted"/>
<evidence type="ECO:0000313" key="1">
    <source>
        <dbReference type="EMBL" id="MDI9237907.1"/>
    </source>
</evidence>
<reference evidence="1 2" key="1">
    <citation type="submission" date="2023-05" db="EMBL/GenBank/DDBJ databases">
        <title>Lysobacter sp. strain LF1 Genome sequencing and assembly.</title>
        <authorList>
            <person name="Jung Y."/>
        </authorList>
    </citation>
    <scope>NUCLEOTIDE SEQUENCE [LARGE SCALE GENOMIC DNA]</scope>
    <source>
        <strain evidence="1 2">LF1</strain>
    </source>
</reference>
<accession>A0ABT6XCP2</accession>
<dbReference type="RefSeq" id="WP_283211403.1">
    <property type="nucleotide sequence ID" value="NZ_JASGBI010000001.1"/>
</dbReference>
<comment type="caution">
    <text evidence="1">The sequence shown here is derived from an EMBL/GenBank/DDBJ whole genome shotgun (WGS) entry which is preliminary data.</text>
</comment>
<sequence length="80" mass="8944">MRYASGEVPRLGDRVAIDARYRGTVVACIGRDHPPEYPAAEWAYLERGLLIDTDFAGLVHYPDPEHEPITLIARATPRVV</sequence>
<protein>
    <submittedName>
        <fullName evidence="1">Uncharacterized protein</fullName>
    </submittedName>
</protein>
<gene>
    <name evidence="1" type="ORF">QLQ15_03175</name>
</gene>
<keyword evidence="2" id="KW-1185">Reference proteome</keyword>
<evidence type="ECO:0000313" key="2">
    <source>
        <dbReference type="Proteomes" id="UP001321580"/>
    </source>
</evidence>